<comment type="caution">
    <text evidence="2">The sequence shown here is derived from an EMBL/GenBank/DDBJ whole genome shotgun (WGS) entry which is preliminary data.</text>
</comment>
<dbReference type="RefSeq" id="WP_281448715.1">
    <property type="nucleotide sequence ID" value="NZ_JASBAO010000001.1"/>
</dbReference>
<sequence>MRQASFRGVSFWVNSNSGENGRKITIHEYPMKDQVWVEDLGRDMRKYHIQGFVVGEDCITQRQLLINAVEQTGPGILLHPSFGLLKVSISGCSWHEPDNIQNKIDFTLDCVEYANPVAGLISELTGSAIDALSDTLADTAIGDFIKDTVQPLNLGMMNSAVSVASAWGSKVLLQGTGTIPIAALGKVGAAQMGDALLNLATNRETLVNALKNVDPNADIIRSN</sequence>
<name>A0ABT6Q3C5_9PROT</name>
<feature type="domain" description="DNA circulation N-terminal" evidence="1">
    <location>
        <begin position="2"/>
        <end position="87"/>
    </location>
</feature>
<protein>
    <submittedName>
        <fullName evidence="2">DNA circularization N-terminal domain-containing protein</fullName>
    </submittedName>
</protein>
<accession>A0ABT6Q3C5</accession>
<evidence type="ECO:0000313" key="3">
    <source>
        <dbReference type="Proteomes" id="UP001431634"/>
    </source>
</evidence>
<dbReference type="Proteomes" id="UP001431634">
    <property type="component" value="Unassembled WGS sequence"/>
</dbReference>
<dbReference type="InterPro" id="IPR009826">
    <property type="entry name" value="DNA_circ_N"/>
</dbReference>
<dbReference type="EMBL" id="JASBAO010000001">
    <property type="protein sequence ID" value="MDI2091626.1"/>
    <property type="molecule type" value="Genomic_DNA"/>
</dbReference>
<gene>
    <name evidence="2" type="ORF">QJV27_09650</name>
</gene>
<keyword evidence="3" id="KW-1185">Reference proteome</keyword>
<organism evidence="2 3">
    <name type="scientific">Commensalibacter oyaizuii</name>
    <dbReference type="NCBI Taxonomy" id="3043873"/>
    <lineage>
        <taxon>Bacteria</taxon>
        <taxon>Pseudomonadati</taxon>
        <taxon>Pseudomonadota</taxon>
        <taxon>Alphaproteobacteria</taxon>
        <taxon>Acetobacterales</taxon>
        <taxon>Acetobacteraceae</taxon>
    </lineage>
</organism>
<evidence type="ECO:0000313" key="2">
    <source>
        <dbReference type="EMBL" id="MDI2091626.1"/>
    </source>
</evidence>
<reference evidence="2" key="1">
    <citation type="submission" date="2023-05" db="EMBL/GenBank/DDBJ databases">
        <title>Whole genome sequence of Commensalibacter sp.</title>
        <authorList>
            <person name="Charoenyingcharoen P."/>
            <person name="Yukphan P."/>
        </authorList>
    </citation>
    <scope>NUCLEOTIDE SEQUENCE</scope>
    <source>
        <strain evidence="2">TBRC 16381</strain>
    </source>
</reference>
<dbReference type="Pfam" id="PF07157">
    <property type="entry name" value="DNA_circ_N"/>
    <property type="match status" value="1"/>
</dbReference>
<evidence type="ECO:0000259" key="1">
    <source>
        <dbReference type="Pfam" id="PF07157"/>
    </source>
</evidence>
<proteinExistence type="predicted"/>